<feature type="region of interest" description="Disordered" evidence="2">
    <location>
        <begin position="1"/>
        <end position="24"/>
    </location>
</feature>
<dbReference type="Pfam" id="PF13517">
    <property type="entry name" value="FG-GAP_3"/>
    <property type="match status" value="2"/>
</dbReference>
<evidence type="ECO:0000256" key="2">
    <source>
        <dbReference type="SAM" id="MobiDB-lite"/>
    </source>
</evidence>
<dbReference type="InterPro" id="IPR031325">
    <property type="entry name" value="RHS_repeat"/>
</dbReference>
<dbReference type="InterPro" id="IPR006530">
    <property type="entry name" value="YD"/>
</dbReference>
<dbReference type="Pfam" id="PF05593">
    <property type="entry name" value="RHS_repeat"/>
    <property type="match status" value="2"/>
</dbReference>
<keyword evidence="5" id="KW-1185">Reference proteome</keyword>
<proteinExistence type="predicted"/>
<dbReference type="EMBL" id="BONY01000023">
    <property type="protein sequence ID" value="GIH05979.1"/>
    <property type="molecule type" value="Genomic_DNA"/>
</dbReference>
<evidence type="ECO:0008006" key="6">
    <source>
        <dbReference type="Google" id="ProtNLM"/>
    </source>
</evidence>
<accession>A0A8J3VG50</accession>
<dbReference type="InterPro" id="IPR013517">
    <property type="entry name" value="FG-GAP"/>
</dbReference>
<dbReference type="InterPro" id="IPR050708">
    <property type="entry name" value="T6SS_VgrG/RHS"/>
</dbReference>
<name>A0A8J3VG50_9ACTN</name>
<gene>
    <name evidence="4" type="ORF">Rhe02_40460</name>
</gene>
<feature type="region of interest" description="Disordered" evidence="2">
    <location>
        <begin position="2121"/>
        <end position="2188"/>
    </location>
</feature>
<feature type="compositionally biased region" description="Polar residues" evidence="2">
    <location>
        <begin position="2121"/>
        <end position="2134"/>
    </location>
</feature>
<evidence type="ECO:0000313" key="5">
    <source>
        <dbReference type="Proteomes" id="UP000612899"/>
    </source>
</evidence>
<dbReference type="InterPro" id="IPR022385">
    <property type="entry name" value="Rhs_assc_core"/>
</dbReference>
<feature type="transmembrane region" description="Helical" evidence="3">
    <location>
        <begin position="2345"/>
        <end position="2364"/>
    </location>
</feature>
<comment type="caution">
    <text evidence="4">The sequence shown here is derived from an EMBL/GenBank/DDBJ whole genome shotgun (WGS) entry which is preliminary data.</text>
</comment>
<dbReference type="InterPro" id="IPR028994">
    <property type="entry name" value="Integrin_alpha_N"/>
</dbReference>
<evidence type="ECO:0000256" key="3">
    <source>
        <dbReference type="SAM" id="Phobius"/>
    </source>
</evidence>
<evidence type="ECO:0000313" key="4">
    <source>
        <dbReference type="EMBL" id="GIH05979.1"/>
    </source>
</evidence>
<feature type="transmembrane region" description="Helical" evidence="3">
    <location>
        <begin position="2265"/>
        <end position="2288"/>
    </location>
</feature>
<reference evidence="4" key="1">
    <citation type="submission" date="2021-01" db="EMBL/GenBank/DDBJ databases">
        <title>Whole genome shotgun sequence of Rhizocola hellebori NBRC 109834.</title>
        <authorList>
            <person name="Komaki H."/>
            <person name="Tamura T."/>
        </authorList>
    </citation>
    <scope>NUCLEOTIDE SEQUENCE</scope>
    <source>
        <strain evidence="4">NBRC 109834</strain>
    </source>
</reference>
<evidence type="ECO:0000256" key="1">
    <source>
        <dbReference type="ARBA" id="ARBA00022729"/>
    </source>
</evidence>
<dbReference type="Gene3D" id="2.180.10.10">
    <property type="entry name" value="RHS repeat-associated core"/>
    <property type="match status" value="2"/>
</dbReference>
<dbReference type="NCBIfam" id="TIGR01643">
    <property type="entry name" value="YD_repeat_2x"/>
    <property type="match status" value="2"/>
</dbReference>
<dbReference type="PANTHER" id="PTHR32305:SF17">
    <property type="entry name" value="TRNA NUCLEASE WAPA"/>
    <property type="match status" value="1"/>
</dbReference>
<keyword evidence="1" id="KW-0732">Signal</keyword>
<organism evidence="4 5">
    <name type="scientific">Rhizocola hellebori</name>
    <dbReference type="NCBI Taxonomy" id="1392758"/>
    <lineage>
        <taxon>Bacteria</taxon>
        <taxon>Bacillati</taxon>
        <taxon>Actinomycetota</taxon>
        <taxon>Actinomycetes</taxon>
        <taxon>Micromonosporales</taxon>
        <taxon>Micromonosporaceae</taxon>
        <taxon>Rhizocola</taxon>
    </lineage>
</organism>
<feature type="compositionally biased region" description="Gly residues" evidence="2">
    <location>
        <begin position="2171"/>
        <end position="2188"/>
    </location>
</feature>
<feature type="transmembrane region" description="Helical" evidence="3">
    <location>
        <begin position="2239"/>
        <end position="2258"/>
    </location>
</feature>
<feature type="transmembrane region" description="Helical" evidence="3">
    <location>
        <begin position="33"/>
        <end position="57"/>
    </location>
</feature>
<dbReference type="SUPFAM" id="SSF69318">
    <property type="entry name" value="Integrin alpha N-terminal domain"/>
    <property type="match status" value="1"/>
</dbReference>
<sequence length="2370" mass="251897">MTDRGVLPYGVTQRPQQEGATPRGRFTAVRSRAIFGLVLSVFTSILAGIPPVAAAAAPANQPENSVPVSSLASKVVPLSKMPELKASNVSWPSPATATIDVGAPAAATIGGLRVRVSPVTVDGFTTRVAPAPAKVKVEVLEKSAAEKVGSPVAFQLSRADGGSGPAKVNVQIDYNSFRHAYGGAWAARLGLRQIPLCGLAKVSAAAAARGECVGQELLVDNDFKAGTLSAEVDLAAPLAAGPATPLSPKQQALRGIESDGAVTAAAGISLIAITGSGTAAGVGTFAKTDLKASYAWAAGANSGGFTYSYPMAAPPVPGDLAPKMGLSYSSQAVDGQTASENIQSGLIGEGWSLTGGGFIESTFRPCSQDQDHGAYWPNLTDTCIRLENYQLSWSGASGELVPTGTPNVWRVGNDNAAMVEYLNSGIGGLGAHWRVKTADGTQWYFGRQRLPGWTSGARETNSVLTQQVWSNHTGEPCLNTSSFAASRCLMPYRWNLDYVVDVHGNSMSYWYERFTNLHGSGGTGFNELTYDRDAVLSRIEYGTRAGNETTATAPAIVEFSNTDRCLSDCGNLANWVDTPWDLQCSAAPCQSTDYYGNLKPVTGPTYWTTKRLTKVTTKMRSGATYKSVDEWSFTHLFPGGTDVPVLWLASVSRKGFDSLGNFATTPAMTFHGRIDRNRADYDPGASMADPQKYRIDYVDTESGGRIEVSYLPANEPACTWWSGKAQAEWPNYNHNASRCFMQFVTNRSGSSAWSWWHKFVVDKVTERDMVGGSPPVETSYQYLMDGAGSPSGHPLVLWSYSSNPWGSIKKAMNTWRGYPTVVTTTGPATGTQTKIKQLFYRGLDRDTGLDPNQNFFRRATITDSLGTTVDDHVALAGQVREEIAYDGSTEIAKTIHHWSVWQTAGGGLPTWQTPPERVAYMAREASTKTLTKVVSTGAWRTAEKVNTWDTTWGTLSQVDDKGDTGITTDDLCTRNTTVRNAQQLVYRAGTGSGLTAGGIGTWIDNDWSVYDNIFSPGDFNGDGKPDVIARSTLNGNLYLFAGNGSGGFSGRTEMGWGWIDVDQVFSPGDFSGDGKPDVIYRRPSDNTLFMVRGNGTGGWVTGASEAIGWGWDGDIIFSPGDITGDGKVDVMYRRPSDNKMYYIRGNGAGSWIDGVSVAVDANLWNDRDIVFGKGDVTGDGKTDLYARVKATGELRLYPGNGNGTFGAATSLGTGWTFYSHLLSAGDINADAKADVIGRFGGTGRLINTVQRAETVGVNCATTPAYPADLVSDVRTFFDNNAFGLPPLRALSTRTETVRSHNGSTATGFAVTTADYDQWGRRVWARDQLNRLTTTAYTHDAAGLVSTVAVTNPGGHTVTTAMDPLRGLPTSITDPNSKITKASYDPLGRVNKVWKPGHPTSGTPDAEYLYTITNGAPSYRTTKMLGPDGNQITSFEIVDGFLRARQTQTPTQDGKRAITDTQYDGRALVAKLSSFYNNASAPTGTLVTFADTSVESQTRRTYDGAGRKIGEQLYKNDVFQWQTQTQYGGDRTGIIPPAGGTPTQDLFDARGRVYEKRQFSGAPFSGAFDKTTYTFDDANRVKSVTDPGNNAWTFKYDLLGRTIEAVDPDTGTTTSTYDDAGQTLSTTDGLGQVLWYEYDSLGRRTKVRDTTQTGTIMADWVYDTVAKGQLTSTSRYTGGQTYTQAVSSYSDDYQPLTTTVTVPGFGTGGATLTYTVTNTYKQNGALATEVLPAVGSLPGETLTHTYVPTTGQPDRLNTSDSQGTYLAGTNYHFDGLVNMRWLGAAGKQVRLNDAYDPATRRLTNALVSLENQTTPGNFIVKYESVYGYDLAGNTTSVAGKTDGVADQEECFRYDYLRRLTEGWTQTSGACTTPQRTGADPYWRKWTFDTVGNRLSEVDKDPSAGDTTWTYQVGAAGSVKPHQLKQVTSSGPKATPTRLFGYDLGGNTASRTSATGAAQTLTWDKEGHLASLTEAGVTTSYIYDTAGNRLISSNANKQTLFLPDGSQLEKIGTANPLGTRFYGGVAVRDATGLRWTISDQHGTSVAQIDPSTLAVSRRRSMPYGEARGPQGGTWKGNKGYVGGIKDDSSLTHLGAREYDPTLGRFLSRDPVIDITDPQQINGFAYSHNSPITNSDPTGKYDTCGVDDPNGDGSCPPAEPPPGEIPIPDDTTHPGGGGGSGGGGGGGSGGGGSGGGGCFGGDRQSGVCTPAAGSPASAKMLLVAQETPQESVVPKGFSVKKALFDIGVAVLSNFATGLCYFQAPGANLACGAIVGAVTGAITYALATLAFGFAEFNWFDFGVAVVAGLLGGMAGILGGLVKQAIIGQLKQLVPVIVAKLADKAVQAGFGMVAGALAAIGGYVGLALAQASDDD</sequence>
<keyword evidence="3" id="KW-1133">Transmembrane helix</keyword>
<keyword evidence="3" id="KW-0812">Transmembrane</keyword>
<dbReference type="NCBIfam" id="TIGR03696">
    <property type="entry name" value="Rhs_assc_core"/>
    <property type="match status" value="1"/>
</dbReference>
<protein>
    <recommendedName>
        <fullName evidence="6">Insecticide toxin TcdB middle/N-terminal domain-containing protein</fullName>
    </recommendedName>
</protein>
<dbReference type="PANTHER" id="PTHR32305">
    <property type="match status" value="1"/>
</dbReference>
<feature type="transmembrane region" description="Helical" evidence="3">
    <location>
        <begin position="2294"/>
        <end position="2317"/>
    </location>
</feature>
<keyword evidence="3" id="KW-0472">Membrane</keyword>
<dbReference type="Proteomes" id="UP000612899">
    <property type="component" value="Unassembled WGS sequence"/>
</dbReference>